<comment type="caution">
    <text evidence="1">The sequence shown here is derived from an EMBL/GenBank/DDBJ whole genome shotgun (WGS) entry which is preliminary data.</text>
</comment>
<evidence type="ECO:0000313" key="1">
    <source>
        <dbReference type="EMBL" id="KAE9608243.1"/>
    </source>
</evidence>
<keyword evidence="2" id="KW-1185">Reference proteome</keyword>
<organism evidence="1 2">
    <name type="scientific">Lupinus albus</name>
    <name type="common">White lupine</name>
    <name type="synonym">Lupinus termis</name>
    <dbReference type="NCBI Taxonomy" id="3870"/>
    <lineage>
        <taxon>Eukaryota</taxon>
        <taxon>Viridiplantae</taxon>
        <taxon>Streptophyta</taxon>
        <taxon>Embryophyta</taxon>
        <taxon>Tracheophyta</taxon>
        <taxon>Spermatophyta</taxon>
        <taxon>Magnoliopsida</taxon>
        <taxon>eudicotyledons</taxon>
        <taxon>Gunneridae</taxon>
        <taxon>Pentapetalae</taxon>
        <taxon>rosids</taxon>
        <taxon>fabids</taxon>
        <taxon>Fabales</taxon>
        <taxon>Fabaceae</taxon>
        <taxon>Papilionoideae</taxon>
        <taxon>50 kb inversion clade</taxon>
        <taxon>genistoids sensu lato</taxon>
        <taxon>core genistoids</taxon>
        <taxon>Genisteae</taxon>
        <taxon>Lupinus</taxon>
    </lineage>
</organism>
<reference evidence="2" key="1">
    <citation type="journal article" date="2020" name="Nat. Commun.">
        <title>Genome sequence of the cluster root forming white lupin.</title>
        <authorList>
            <person name="Hufnagel B."/>
            <person name="Marques A."/>
            <person name="Soriano A."/>
            <person name="Marques L."/>
            <person name="Divol F."/>
            <person name="Doumas P."/>
            <person name="Sallet E."/>
            <person name="Mancinotti D."/>
            <person name="Carrere S."/>
            <person name="Marande W."/>
            <person name="Arribat S."/>
            <person name="Keller J."/>
            <person name="Huneau C."/>
            <person name="Blein T."/>
            <person name="Aime D."/>
            <person name="Laguerre M."/>
            <person name="Taylor J."/>
            <person name="Schubert V."/>
            <person name="Nelson M."/>
            <person name="Geu-Flores F."/>
            <person name="Crespi M."/>
            <person name="Gallardo-Guerrero K."/>
            <person name="Delaux P.-M."/>
            <person name="Salse J."/>
            <person name="Berges H."/>
            <person name="Guyot R."/>
            <person name="Gouzy J."/>
            <person name="Peret B."/>
        </authorList>
    </citation>
    <scope>NUCLEOTIDE SEQUENCE [LARGE SCALE GENOMIC DNA]</scope>
    <source>
        <strain evidence="2">cv. Amiga</strain>
    </source>
</reference>
<dbReference type="Proteomes" id="UP000447434">
    <property type="component" value="Chromosome 8"/>
</dbReference>
<proteinExistence type="predicted"/>
<name>A0A6A4Q3S2_LUPAL</name>
<dbReference type="AlphaFoldDB" id="A0A6A4Q3S2"/>
<sequence length="53" mass="6170">MLLIPKNLMQRVCTCPSHISCLKSFQQLFLCIAYFLMEICSQNSLIWMDGTRV</sequence>
<dbReference type="EMBL" id="WOCE01000008">
    <property type="protein sequence ID" value="KAE9608243.1"/>
    <property type="molecule type" value="Genomic_DNA"/>
</dbReference>
<evidence type="ECO:0000313" key="2">
    <source>
        <dbReference type="Proteomes" id="UP000447434"/>
    </source>
</evidence>
<protein>
    <submittedName>
        <fullName evidence="1">Uncharacterized protein</fullName>
    </submittedName>
</protein>
<accession>A0A6A4Q3S2</accession>
<gene>
    <name evidence="1" type="ORF">Lalb_Chr08g0233381</name>
</gene>